<comment type="caution">
    <text evidence="1">The sequence shown here is derived from an EMBL/GenBank/DDBJ whole genome shotgun (WGS) entry which is preliminary data.</text>
</comment>
<accession>A0A0B2V0Y6</accession>
<dbReference type="EMBL" id="JPKZ01002387">
    <property type="protein sequence ID" value="KHN77021.1"/>
    <property type="molecule type" value="Genomic_DNA"/>
</dbReference>
<reference evidence="1 2" key="1">
    <citation type="submission" date="2014-11" db="EMBL/GenBank/DDBJ databases">
        <title>Genetic blueprint of the zoonotic pathogen Toxocara canis.</title>
        <authorList>
            <person name="Zhu X.-Q."/>
            <person name="Korhonen P.K."/>
            <person name="Cai H."/>
            <person name="Young N.D."/>
            <person name="Nejsum P."/>
            <person name="von Samson-Himmelstjerna G."/>
            <person name="Boag P.R."/>
            <person name="Tan P."/>
            <person name="Li Q."/>
            <person name="Min J."/>
            <person name="Yang Y."/>
            <person name="Wang X."/>
            <person name="Fang X."/>
            <person name="Hall R.S."/>
            <person name="Hofmann A."/>
            <person name="Sternberg P.W."/>
            <person name="Jex A.R."/>
            <person name="Gasser R.B."/>
        </authorList>
    </citation>
    <scope>NUCLEOTIDE SEQUENCE [LARGE SCALE GENOMIC DNA]</scope>
    <source>
        <strain evidence="1">PN_DK_2014</strain>
    </source>
</reference>
<protein>
    <submittedName>
        <fullName evidence="1">Uncharacterized protein</fullName>
    </submittedName>
</protein>
<keyword evidence="2" id="KW-1185">Reference proteome</keyword>
<name>A0A0B2V0Y6_TOXCA</name>
<proteinExistence type="predicted"/>
<evidence type="ECO:0000313" key="1">
    <source>
        <dbReference type="EMBL" id="KHN77021.1"/>
    </source>
</evidence>
<organism evidence="1 2">
    <name type="scientific">Toxocara canis</name>
    <name type="common">Canine roundworm</name>
    <dbReference type="NCBI Taxonomy" id="6265"/>
    <lineage>
        <taxon>Eukaryota</taxon>
        <taxon>Metazoa</taxon>
        <taxon>Ecdysozoa</taxon>
        <taxon>Nematoda</taxon>
        <taxon>Chromadorea</taxon>
        <taxon>Rhabditida</taxon>
        <taxon>Spirurina</taxon>
        <taxon>Ascaridomorpha</taxon>
        <taxon>Ascaridoidea</taxon>
        <taxon>Toxocaridae</taxon>
        <taxon>Toxocara</taxon>
    </lineage>
</organism>
<sequence>MDTLSVLGPITVRQPWLERRSCVDHVFVPCFHPPNAPVRCMEETLHFYKAINEAFSNSFGHAALVYSSISHLCQICLKPSICYSPWRLTHASLSALSGTWKGSMDM</sequence>
<dbReference type="Proteomes" id="UP000031036">
    <property type="component" value="Unassembled WGS sequence"/>
</dbReference>
<gene>
    <name evidence="1" type="ORF">Tcan_00245</name>
</gene>
<dbReference type="AlphaFoldDB" id="A0A0B2V0Y6"/>
<evidence type="ECO:0000313" key="2">
    <source>
        <dbReference type="Proteomes" id="UP000031036"/>
    </source>
</evidence>